<dbReference type="Gene3D" id="3.40.50.720">
    <property type="entry name" value="NAD(P)-binding Rossmann-like Domain"/>
    <property type="match status" value="1"/>
</dbReference>
<dbReference type="InterPro" id="IPR020904">
    <property type="entry name" value="Sc_DH/Rdtase_CS"/>
</dbReference>
<dbReference type="PANTHER" id="PTHR42879:SF2">
    <property type="entry name" value="3-OXOACYL-[ACYL-CARRIER-PROTEIN] REDUCTASE FABG"/>
    <property type="match status" value="1"/>
</dbReference>
<sequence length="248" mass="26941">MMRNIIITGAAGGLGQAMVKKFVDQGDFVFAADLHLDRVLELQNQYSDQVKAIVLDVTNEDSVHEALKQVATRGNIDVLVNNAGLQYREKIEDFPTEQWNLLINVMLTGSFLMTKHAMPYMKEQQYGRIVNISSVHGEMATPEKVAYVAAKHGVIGLTRVTALEGAEFGITANAVLPGPVKTPLLVKQIQDLEGKGMTEAEALAEIIYPKQAMKRFISADEIANGVYFLSSDAASGITGENLNISGGM</sequence>
<comment type="caution">
    <text evidence="3">The sequence shown here is derived from an EMBL/GenBank/DDBJ whole genome shotgun (WGS) entry which is preliminary data.</text>
</comment>
<dbReference type="GO" id="GO:0008206">
    <property type="term" value="P:bile acid metabolic process"/>
    <property type="evidence" value="ECO:0007669"/>
    <property type="project" value="UniProtKB-ARBA"/>
</dbReference>
<gene>
    <name evidence="3" type="ORF">AMD00_07280</name>
</gene>
<dbReference type="SUPFAM" id="SSF51735">
    <property type="entry name" value="NAD(P)-binding Rossmann-fold domains"/>
    <property type="match status" value="1"/>
</dbReference>
<dbReference type="GO" id="GO:0016491">
    <property type="term" value="F:oxidoreductase activity"/>
    <property type="evidence" value="ECO:0007669"/>
    <property type="project" value="UniProtKB-KW"/>
</dbReference>
<dbReference type="AlphaFoldDB" id="A0A0M0LM94"/>
<evidence type="ECO:0000313" key="4">
    <source>
        <dbReference type="Proteomes" id="UP000036867"/>
    </source>
</evidence>
<comment type="similarity">
    <text evidence="1">Belongs to the short-chain dehydrogenases/reductases (SDR) family.</text>
</comment>
<dbReference type="Pfam" id="PF13561">
    <property type="entry name" value="adh_short_C2"/>
    <property type="match status" value="1"/>
</dbReference>
<dbReference type="PRINTS" id="PR00081">
    <property type="entry name" value="GDHRDH"/>
</dbReference>
<evidence type="ECO:0000256" key="2">
    <source>
        <dbReference type="ARBA" id="ARBA00023002"/>
    </source>
</evidence>
<dbReference type="FunFam" id="3.40.50.720:FF:000084">
    <property type="entry name" value="Short-chain dehydrogenase reductase"/>
    <property type="match status" value="1"/>
</dbReference>
<keyword evidence="4" id="KW-1185">Reference proteome</keyword>
<evidence type="ECO:0000256" key="1">
    <source>
        <dbReference type="ARBA" id="ARBA00006484"/>
    </source>
</evidence>
<name>A0A0M0LM94_9BACL</name>
<dbReference type="InterPro" id="IPR036291">
    <property type="entry name" value="NAD(P)-bd_dom_sf"/>
</dbReference>
<dbReference type="NCBIfam" id="NF009093">
    <property type="entry name" value="PRK12429.1"/>
    <property type="match status" value="1"/>
</dbReference>
<dbReference type="OrthoDB" id="9803333at2"/>
<evidence type="ECO:0000313" key="3">
    <source>
        <dbReference type="EMBL" id="KOO52200.1"/>
    </source>
</evidence>
<keyword evidence="2" id="KW-0560">Oxidoreductase</keyword>
<dbReference type="PANTHER" id="PTHR42879">
    <property type="entry name" value="3-OXOACYL-(ACYL-CARRIER-PROTEIN) REDUCTASE"/>
    <property type="match status" value="1"/>
</dbReference>
<dbReference type="PATRIC" id="fig|263475.3.peg.1909"/>
<dbReference type="InterPro" id="IPR050259">
    <property type="entry name" value="SDR"/>
</dbReference>
<protein>
    <recommendedName>
        <fullName evidence="5">3-hydroxybutyrate dehydrogenase</fullName>
    </recommendedName>
</protein>
<dbReference type="STRING" id="263475.AMD00_07280"/>
<accession>A0A0M0LM94</accession>
<organism evidence="3 4">
    <name type="scientific">Viridibacillus arvi</name>
    <dbReference type="NCBI Taxonomy" id="263475"/>
    <lineage>
        <taxon>Bacteria</taxon>
        <taxon>Bacillati</taxon>
        <taxon>Bacillota</taxon>
        <taxon>Bacilli</taxon>
        <taxon>Bacillales</taxon>
        <taxon>Caryophanaceae</taxon>
        <taxon>Viridibacillus</taxon>
    </lineage>
</organism>
<evidence type="ECO:0008006" key="5">
    <source>
        <dbReference type="Google" id="ProtNLM"/>
    </source>
</evidence>
<reference evidence="4" key="1">
    <citation type="submission" date="2015-08" db="EMBL/GenBank/DDBJ databases">
        <title>Fjat-10028 dsm 16317.</title>
        <authorList>
            <person name="Liu B."/>
            <person name="Wang J."/>
            <person name="Zhu Y."/>
            <person name="Liu G."/>
            <person name="Chen Q."/>
            <person name="Chen Z."/>
            <person name="Lan J."/>
            <person name="Che J."/>
            <person name="Ge C."/>
            <person name="Shi H."/>
            <person name="Pan Z."/>
            <person name="Liu X."/>
        </authorList>
    </citation>
    <scope>NUCLEOTIDE SEQUENCE [LARGE SCALE GENOMIC DNA]</scope>
    <source>
        <strain evidence="4">DSM 16317</strain>
    </source>
</reference>
<dbReference type="PRINTS" id="PR00080">
    <property type="entry name" value="SDRFAMILY"/>
</dbReference>
<dbReference type="EMBL" id="LILB01000001">
    <property type="protein sequence ID" value="KOO52200.1"/>
    <property type="molecule type" value="Genomic_DNA"/>
</dbReference>
<proteinExistence type="inferred from homology"/>
<dbReference type="Proteomes" id="UP000036867">
    <property type="component" value="Unassembled WGS sequence"/>
</dbReference>
<dbReference type="InterPro" id="IPR002347">
    <property type="entry name" value="SDR_fam"/>
</dbReference>
<dbReference type="PROSITE" id="PS00061">
    <property type="entry name" value="ADH_SHORT"/>
    <property type="match status" value="1"/>
</dbReference>